<proteinExistence type="predicted"/>
<organism evidence="2 3">
    <name type="scientific">Knipowitschia caucasica</name>
    <name type="common">Caucasian dwarf goby</name>
    <name type="synonym">Pomatoschistus caucasicus</name>
    <dbReference type="NCBI Taxonomy" id="637954"/>
    <lineage>
        <taxon>Eukaryota</taxon>
        <taxon>Metazoa</taxon>
        <taxon>Chordata</taxon>
        <taxon>Craniata</taxon>
        <taxon>Vertebrata</taxon>
        <taxon>Euteleostomi</taxon>
        <taxon>Actinopterygii</taxon>
        <taxon>Neopterygii</taxon>
        <taxon>Teleostei</taxon>
        <taxon>Neoteleostei</taxon>
        <taxon>Acanthomorphata</taxon>
        <taxon>Gobiaria</taxon>
        <taxon>Gobiiformes</taxon>
        <taxon>Gobioidei</taxon>
        <taxon>Gobiidae</taxon>
        <taxon>Gobiinae</taxon>
        <taxon>Knipowitschia</taxon>
    </lineage>
</organism>
<keyword evidence="3" id="KW-1185">Reference proteome</keyword>
<evidence type="ECO:0000256" key="1">
    <source>
        <dbReference type="SAM" id="MobiDB-lite"/>
    </source>
</evidence>
<feature type="region of interest" description="Disordered" evidence="1">
    <location>
        <begin position="23"/>
        <end position="82"/>
    </location>
</feature>
<dbReference type="Proteomes" id="UP001497482">
    <property type="component" value="Chromosome 5"/>
</dbReference>
<evidence type="ECO:0000313" key="3">
    <source>
        <dbReference type="Proteomes" id="UP001497482"/>
    </source>
</evidence>
<name>A0AAV2M130_KNICA</name>
<protein>
    <submittedName>
        <fullName evidence="2">Uncharacterized protein</fullName>
    </submittedName>
</protein>
<gene>
    <name evidence="2" type="ORF">KC01_LOCUS34070</name>
</gene>
<evidence type="ECO:0000313" key="2">
    <source>
        <dbReference type="EMBL" id="CAL1606981.1"/>
    </source>
</evidence>
<reference evidence="2 3" key="1">
    <citation type="submission" date="2024-04" db="EMBL/GenBank/DDBJ databases">
        <authorList>
            <person name="Waldvogel A.-M."/>
            <person name="Schoenle A."/>
        </authorList>
    </citation>
    <scope>NUCLEOTIDE SEQUENCE [LARGE SCALE GENOMIC DNA]</scope>
</reference>
<dbReference type="AlphaFoldDB" id="A0AAV2M130"/>
<dbReference type="EMBL" id="OZ035827">
    <property type="protein sequence ID" value="CAL1606981.1"/>
    <property type="molecule type" value="Genomic_DNA"/>
</dbReference>
<accession>A0AAV2M130</accession>
<sequence length="135" mass="14810">MRPTPWGLRHEACAKRPALWGQHHGASTMEPAPWSQHHGASTMGPAPWVLRGSPTPNQTRGLSSPVEGASQQNRVEADGPGSAVCDITTQQLHNSFYTFPQYWHKTVVQVPSPSAHSPPHVSNINQERMIKTCSM</sequence>